<dbReference type="PANTHER" id="PTHR34821">
    <property type="entry name" value="INNER MEMBRANE PROTEIN YDCZ"/>
    <property type="match status" value="1"/>
</dbReference>
<keyword evidence="1" id="KW-0812">Transmembrane</keyword>
<dbReference type="InterPro" id="IPR006750">
    <property type="entry name" value="YdcZ"/>
</dbReference>
<keyword evidence="1" id="KW-0472">Membrane</keyword>
<keyword evidence="1" id="KW-1133">Transmembrane helix</keyword>
<feature type="transmembrane region" description="Helical" evidence="1">
    <location>
        <begin position="38"/>
        <end position="56"/>
    </location>
</feature>
<evidence type="ECO:0000313" key="2">
    <source>
        <dbReference type="EMBL" id="QTA82076.1"/>
    </source>
</evidence>
<dbReference type="Pfam" id="PF04657">
    <property type="entry name" value="DMT_YdcZ"/>
    <property type="match status" value="1"/>
</dbReference>
<gene>
    <name evidence="2" type="ORF">dnl_44400</name>
</gene>
<feature type="transmembrane region" description="Helical" evidence="1">
    <location>
        <begin position="126"/>
        <end position="143"/>
    </location>
</feature>
<dbReference type="RefSeq" id="WP_207688038.1">
    <property type="nucleotide sequence ID" value="NZ_CP061799.1"/>
</dbReference>
<sequence>MSRLFVVLLTFMGGIVMTIQPSINAKLAQKTGVIESALISFAIGTLTLILIVSASGSGTIKGIVDAKWWELSGGVMGAFFVAVITCSVPRIGTTASMAIIIAAQLTIGILLDHFGMFGFKSLPIDLKRLMGILMMGIGIFFILKK</sequence>
<name>A0A975GI22_9BACT</name>
<feature type="transmembrane region" description="Helical" evidence="1">
    <location>
        <begin position="68"/>
        <end position="91"/>
    </location>
</feature>
<reference evidence="2" key="1">
    <citation type="journal article" date="2021" name="Microb. Physiol.">
        <title>Proteogenomic Insights into the Physiology of Marine, Sulfate-Reducing, Filamentous Desulfonema limicola and Desulfonema magnum.</title>
        <authorList>
            <person name="Schnaars V."/>
            <person name="Wohlbrand L."/>
            <person name="Scheve S."/>
            <person name="Hinrichs C."/>
            <person name="Reinhardt R."/>
            <person name="Rabus R."/>
        </authorList>
    </citation>
    <scope>NUCLEOTIDE SEQUENCE</scope>
    <source>
        <strain evidence="2">5ac10</strain>
    </source>
</reference>
<evidence type="ECO:0000256" key="1">
    <source>
        <dbReference type="SAM" id="Phobius"/>
    </source>
</evidence>
<dbReference type="PANTHER" id="PTHR34821:SF2">
    <property type="entry name" value="INNER MEMBRANE PROTEIN YDCZ"/>
    <property type="match status" value="1"/>
</dbReference>
<feature type="transmembrane region" description="Helical" evidence="1">
    <location>
        <begin position="97"/>
        <end position="119"/>
    </location>
</feature>
<dbReference type="GO" id="GO:0005886">
    <property type="term" value="C:plasma membrane"/>
    <property type="evidence" value="ECO:0007669"/>
    <property type="project" value="TreeGrafter"/>
</dbReference>
<dbReference type="AlphaFoldDB" id="A0A975GI22"/>
<proteinExistence type="predicted"/>
<dbReference type="KEGG" id="dli:dnl_44400"/>
<dbReference type="EMBL" id="CP061799">
    <property type="protein sequence ID" value="QTA82076.1"/>
    <property type="molecule type" value="Genomic_DNA"/>
</dbReference>
<protein>
    <submittedName>
        <fullName evidence="2">Inner membrane exporter, YdcZ-like</fullName>
    </submittedName>
</protein>
<keyword evidence="3" id="KW-1185">Reference proteome</keyword>
<accession>A0A975GI22</accession>
<organism evidence="2 3">
    <name type="scientific">Desulfonema limicola</name>
    <dbReference type="NCBI Taxonomy" id="45656"/>
    <lineage>
        <taxon>Bacteria</taxon>
        <taxon>Pseudomonadati</taxon>
        <taxon>Thermodesulfobacteriota</taxon>
        <taxon>Desulfobacteria</taxon>
        <taxon>Desulfobacterales</taxon>
        <taxon>Desulfococcaceae</taxon>
        <taxon>Desulfonema</taxon>
    </lineage>
</organism>
<dbReference type="Proteomes" id="UP000663720">
    <property type="component" value="Chromosome"/>
</dbReference>
<evidence type="ECO:0000313" key="3">
    <source>
        <dbReference type="Proteomes" id="UP000663720"/>
    </source>
</evidence>